<accession>A0AAD3RQF6</accession>
<dbReference type="GO" id="GO:0004540">
    <property type="term" value="F:RNA nuclease activity"/>
    <property type="evidence" value="ECO:0007669"/>
    <property type="project" value="InterPro"/>
</dbReference>
<reference evidence="3" key="1">
    <citation type="submission" date="2022-12" db="EMBL/GenBank/DDBJ databases">
        <title>Chromosome-Level Genome Assembly of Japanese Cedar (Cryptomeriajaponica D. Don).</title>
        <authorList>
            <person name="Fujino T."/>
            <person name="Yamaguchi K."/>
            <person name="Yokoyama T."/>
            <person name="Hamanaka T."/>
            <person name="Harazono Y."/>
            <person name="Kamada H."/>
            <person name="Kobayashi W."/>
            <person name="Ujino-Ihara T."/>
            <person name="Uchiyama K."/>
            <person name="Matsumoto A."/>
            <person name="Izuno A."/>
            <person name="Tsumura Y."/>
            <person name="Toyoda A."/>
            <person name="Shigenobu S."/>
            <person name="Moriguchi Y."/>
            <person name="Ueno S."/>
            <person name="Kasahara M."/>
        </authorList>
    </citation>
    <scope>NUCLEOTIDE SEQUENCE</scope>
</reference>
<dbReference type="PRINTS" id="PR00602">
    <property type="entry name" value="BARWIN"/>
</dbReference>
<keyword evidence="1" id="KW-1015">Disulfide bond</keyword>
<name>A0AAD3RQF6_CRYJA</name>
<dbReference type="SUPFAM" id="SSF50685">
    <property type="entry name" value="Barwin-like endoglucanases"/>
    <property type="match status" value="1"/>
</dbReference>
<dbReference type="InterPro" id="IPR044301">
    <property type="entry name" value="PR4"/>
</dbReference>
<dbReference type="GO" id="GO:0050832">
    <property type="term" value="P:defense response to fungus"/>
    <property type="evidence" value="ECO:0007669"/>
    <property type="project" value="InterPro"/>
</dbReference>
<protein>
    <recommendedName>
        <fullName evidence="2">Barwin domain-containing protein</fullName>
    </recommendedName>
</protein>
<gene>
    <name evidence="3" type="ORF">SUGI_1415540</name>
</gene>
<sequence length="54" mass="5846">VTNDSTGQNVIVRIVDKCQSGGLVLETDAFNAIDKDGKGKHYGHMLTTYKFVGC</sequence>
<dbReference type="GO" id="GO:0042742">
    <property type="term" value="P:defense response to bacterium"/>
    <property type="evidence" value="ECO:0007669"/>
    <property type="project" value="InterPro"/>
</dbReference>
<dbReference type="AlphaFoldDB" id="A0AAD3RQF6"/>
<proteinExistence type="predicted"/>
<organism evidence="3 4">
    <name type="scientific">Cryptomeria japonica</name>
    <name type="common">Japanese cedar</name>
    <name type="synonym">Cupressus japonica</name>
    <dbReference type="NCBI Taxonomy" id="3369"/>
    <lineage>
        <taxon>Eukaryota</taxon>
        <taxon>Viridiplantae</taxon>
        <taxon>Streptophyta</taxon>
        <taxon>Embryophyta</taxon>
        <taxon>Tracheophyta</taxon>
        <taxon>Spermatophyta</taxon>
        <taxon>Pinopsida</taxon>
        <taxon>Pinidae</taxon>
        <taxon>Conifers II</taxon>
        <taxon>Cupressales</taxon>
        <taxon>Cupressaceae</taxon>
        <taxon>Cryptomeria</taxon>
    </lineage>
</organism>
<evidence type="ECO:0000313" key="4">
    <source>
        <dbReference type="Proteomes" id="UP001234787"/>
    </source>
</evidence>
<dbReference type="PANTHER" id="PTHR46351">
    <property type="entry name" value="WOUND-INDUCED PROTEIN WIN2"/>
    <property type="match status" value="1"/>
</dbReference>
<evidence type="ECO:0000259" key="2">
    <source>
        <dbReference type="PROSITE" id="PS51174"/>
    </source>
</evidence>
<dbReference type="Gene3D" id="2.40.40.10">
    <property type="entry name" value="RlpA-like domain"/>
    <property type="match status" value="1"/>
</dbReference>
<feature type="non-terminal residue" evidence="3">
    <location>
        <position position="1"/>
    </location>
</feature>
<evidence type="ECO:0000313" key="3">
    <source>
        <dbReference type="EMBL" id="GLJ58091.1"/>
    </source>
</evidence>
<dbReference type="InterPro" id="IPR001153">
    <property type="entry name" value="Barwin_dom"/>
</dbReference>
<dbReference type="InterPro" id="IPR036908">
    <property type="entry name" value="RlpA-like_sf"/>
</dbReference>
<dbReference type="PANTHER" id="PTHR46351:SF3">
    <property type="entry name" value="WOUND-INDUCED PROTEIN WIN2"/>
    <property type="match status" value="1"/>
</dbReference>
<dbReference type="PROSITE" id="PS51174">
    <property type="entry name" value="BARWIN_3"/>
    <property type="match status" value="1"/>
</dbReference>
<keyword evidence="4" id="KW-1185">Reference proteome</keyword>
<dbReference type="EMBL" id="BSEH01000270">
    <property type="protein sequence ID" value="GLJ58091.1"/>
    <property type="molecule type" value="Genomic_DNA"/>
</dbReference>
<evidence type="ECO:0000256" key="1">
    <source>
        <dbReference type="ARBA" id="ARBA00023157"/>
    </source>
</evidence>
<dbReference type="Proteomes" id="UP001234787">
    <property type="component" value="Unassembled WGS sequence"/>
</dbReference>
<feature type="domain" description="Barwin" evidence="2">
    <location>
        <begin position="1"/>
        <end position="54"/>
    </location>
</feature>
<dbReference type="Pfam" id="PF00967">
    <property type="entry name" value="Barwin"/>
    <property type="match status" value="1"/>
</dbReference>
<comment type="caution">
    <text evidence="3">The sequence shown here is derived from an EMBL/GenBank/DDBJ whole genome shotgun (WGS) entry which is preliminary data.</text>
</comment>